<dbReference type="InterPro" id="IPR031329">
    <property type="entry name" value="NEUT/ALK_ceramidase_N"/>
</dbReference>
<accession>A0ABS4IBU5</accession>
<proteinExistence type="predicted"/>
<dbReference type="Proteomes" id="UP001519344">
    <property type="component" value="Unassembled WGS sequence"/>
</dbReference>
<name>A0ABS4IBU5_9BACL</name>
<feature type="domain" description="Neutral/alkaline non-lysosomal ceramidase N-terminal" evidence="1">
    <location>
        <begin position="6"/>
        <end position="243"/>
    </location>
</feature>
<gene>
    <name evidence="2" type="ORF">J2Z65_007118</name>
</gene>
<keyword evidence="3" id="KW-1185">Reference proteome</keyword>
<comment type="caution">
    <text evidence="2">The sequence shown here is derived from an EMBL/GenBank/DDBJ whole genome shotgun (WGS) entry which is preliminary data.</text>
</comment>
<dbReference type="EMBL" id="JAGGKV010000044">
    <property type="protein sequence ID" value="MBP1967836.1"/>
    <property type="molecule type" value="Genomic_DNA"/>
</dbReference>
<evidence type="ECO:0000313" key="2">
    <source>
        <dbReference type="EMBL" id="MBP1967836.1"/>
    </source>
</evidence>
<evidence type="ECO:0000313" key="3">
    <source>
        <dbReference type="Proteomes" id="UP001519344"/>
    </source>
</evidence>
<dbReference type="RefSeq" id="WP_205301054.1">
    <property type="nucleotide sequence ID" value="NZ_JAAOZR010000038.1"/>
</dbReference>
<dbReference type="Pfam" id="PF04734">
    <property type="entry name" value="Ceramidase_alk"/>
    <property type="match status" value="1"/>
</dbReference>
<protein>
    <recommendedName>
        <fullName evidence="1">Neutral/alkaline non-lysosomal ceramidase N-terminal domain-containing protein</fullName>
    </recommendedName>
</protein>
<sequence length="432" mass="48088">MKTPLKLGTSKVDITPGTPIPLAGFAHRTGGFKHIAHQLYARIHCFEQSDDLGTKTTALLVSADLIWWGTDLVEKLTPKLRDRYGFLTVILHATHTHSGPQTSDCFLEALGKPDPHYLEDLEQWQLVGIEQALQNMEPVTIQRGTGQCLIGVNRRKECDGQIVMAPNESGPVDSSVTVIRFRALSGRIKGLFVHYTCHPTTTGDNEISSEYCGVAMERIEQSLGENVIGAFLQGCCGDIRPALINDDEFYRGHRMEVERFGSWLSEEVLRINSLPMDELTPTDLKSMTMVLPLAFHSVPTVNELEEQANRTDIHGEWARLLLHQPQRRKASIPLEMTRLDLAKELSFITFNAEIVVDYGTFVMDTSHGRMLPLGYTNGMIGYVPTSEQLAQGGYESQGSVPYFGLPSPFHPQVEGIICSTISQLIGEEQNHE</sequence>
<reference evidence="2 3" key="1">
    <citation type="submission" date="2021-03" db="EMBL/GenBank/DDBJ databases">
        <title>Genomic Encyclopedia of Type Strains, Phase IV (KMG-IV): sequencing the most valuable type-strain genomes for metagenomic binning, comparative biology and taxonomic classification.</title>
        <authorList>
            <person name="Goeker M."/>
        </authorList>
    </citation>
    <scope>NUCLEOTIDE SEQUENCE [LARGE SCALE GENOMIC DNA]</scope>
    <source>
        <strain evidence="2 3">DSM 24950</strain>
    </source>
</reference>
<evidence type="ECO:0000259" key="1">
    <source>
        <dbReference type="Pfam" id="PF04734"/>
    </source>
</evidence>
<organism evidence="2 3">
    <name type="scientific">Paenibacillus aceris</name>
    <dbReference type="NCBI Taxonomy" id="869555"/>
    <lineage>
        <taxon>Bacteria</taxon>
        <taxon>Bacillati</taxon>
        <taxon>Bacillota</taxon>
        <taxon>Bacilli</taxon>
        <taxon>Bacillales</taxon>
        <taxon>Paenibacillaceae</taxon>
        <taxon>Paenibacillus</taxon>
    </lineage>
</organism>